<protein>
    <recommendedName>
        <fullName evidence="2">Peptidase MA-like domain-containing protein</fullName>
    </recommendedName>
</protein>
<proteinExistence type="predicted"/>
<dbReference type="AlphaFoldDB" id="A0A644VW03"/>
<evidence type="ECO:0008006" key="2">
    <source>
        <dbReference type="Google" id="ProtNLM"/>
    </source>
</evidence>
<reference evidence="1" key="1">
    <citation type="submission" date="2019-08" db="EMBL/GenBank/DDBJ databases">
        <authorList>
            <person name="Kucharzyk K."/>
            <person name="Murdoch R.W."/>
            <person name="Higgins S."/>
            <person name="Loffler F."/>
        </authorList>
    </citation>
    <scope>NUCLEOTIDE SEQUENCE</scope>
</reference>
<organism evidence="1">
    <name type="scientific">bioreactor metagenome</name>
    <dbReference type="NCBI Taxonomy" id="1076179"/>
    <lineage>
        <taxon>unclassified sequences</taxon>
        <taxon>metagenomes</taxon>
        <taxon>ecological metagenomes</taxon>
    </lineage>
</organism>
<name>A0A644VW03_9ZZZZ</name>
<comment type="caution">
    <text evidence="1">The sequence shown here is derived from an EMBL/GenBank/DDBJ whole genome shotgun (WGS) entry which is preliminary data.</text>
</comment>
<dbReference type="EMBL" id="VSSQ01000468">
    <property type="protein sequence ID" value="MPL95457.1"/>
    <property type="molecule type" value="Genomic_DNA"/>
</dbReference>
<evidence type="ECO:0000313" key="1">
    <source>
        <dbReference type="EMBL" id="MPL95457.1"/>
    </source>
</evidence>
<accession>A0A644VW03</accession>
<sequence>MKKRKVIITVVVVIFILLGIFAFKKYYIPYDKDKQMYKVFEGKNFVYYSYNKDDKEKTKELNEYIEPDYDNLLSKFGLKEIPKIDVKIFESSELMTEGKYYKGIELAGIAMPEEIRLVLGNPYIMKSVFKHELVHLIVFNVNPKDMINKNDWLQEGTADYYSSPNSTKDLSVVVSTMTDNLPDLDFVLNDNNFLIIREEWNYSLYKSIVTFIIDKYGQEELINIMKNIGEKDVYEILNTNKEEFEIEWKAFILENK</sequence>
<gene>
    <name evidence="1" type="ORF">SDC9_41628</name>
</gene>